<dbReference type="PROSITE" id="PS00867">
    <property type="entry name" value="CPSASE_2"/>
    <property type="match status" value="1"/>
</dbReference>
<dbReference type="Pfam" id="PF02786">
    <property type="entry name" value="CPSase_L_D2"/>
    <property type="match status" value="1"/>
</dbReference>
<reference evidence="10" key="1">
    <citation type="submission" date="2022-10" db="EMBL/GenBank/DDBJ databases">
        <title>Tapping the CABI collections for fungal endophytes: first genome assemblies for Collariella, Neodidymelliopsis, Ascochyta clinopodiicola, Didymella pomorum, Didymosphaeria variabile, Neocosmospora piperis and Neocucurbitaria cava.</title>
        <authorList>
            <person name="Hill R."/>
        </authorList>
    </citation>
    <scope>NUCLEOTIDE SEQUENCE</scope>
    <source>
        <strain evidence="10">IMI 355082</strain>
    </source>
</reference>
<dbReference type="InterPro" id="IPR005482">
    <property type="entry name" value="Biotin_COase_C"/>
</dbReference>
<protein>
    <submittedName>
        <fullName evidence="10">Uncharacterized protein</fullName>
    </submittedName>
</protein>
<evidence type="ECO:0000259" key="9">
    <source>
        <dbReference type="PROSITE" id="PS50979"/>
    </source>
</evidence>
<dbReference type="PANTHER" id="PTHR45007:SF1">
    <property type="entry name" value="CARBOXYLASE, PUTATIVE (AFU_ORTHOLOGUE AFUA_5G07570)-RELATED"/>
    <property type="match status" value="1"/>
</dbReference>
<dbReference type="Gene3D" id="2.40.50.100">
    <property type="match status" value="1"/>
</dbReference>
<dbReference type="GO" id="GO:0016874">
    <property type="term" value="F:ligase activity"/>
    <property type="evidence" value="ECO:0007669"/>
    <property type="project" value="UniProtKB-KW"/>
</dbReference>
<dbReference type="SUPFAM" id="SSF56059">
    <property type="entry name" value="Glutathione synthetase ATP-binding domain-like"/>
    <property type="match status" value="1"/>
</dbReference>
<dbReference type="GO" id="GO:0046872">
    <property type="term" value="F:metal ion binding"/>
    <property type="evidence" value="ECO:0007669"/>
    <property type="project" value="InterPro"/>
</dbReference>
<evidence type="ECO:0000259" key="8">
    <source>
        <dbReference type="PROSITE" id="PS50975"/>
    </source>
</evidence>
<name>A0A9W8Z3X8_9PEZI</name>
<dbReference type="InterPro" id="IPR005479">
    <property type="entry name" value="CPAse_ATP-bd"/>
</dbReference>
<dbReference type="InterPro" id="IPR011761">
    <property type="entry name" value="ATP-grasp"/>
</dbReference>
<organism evidence="10 11">
    <name type="scientific">Gnomoniopsis smithogilvyi</name>
    <dbReference type="NCBI Taxonomy" id="1191159"/>
    <lineage>
        <taxon>Eukaryota</taxon>
        <taxon>Fungi</taxon>
        <taxon>Dikarya</taxon>
        <taxon>Ascomycota</taxon>
        <taxon>Pezizomycotina</taxon>
        <taxon>Sordariomycetes</taxon>
        <taxon>Sordariomycetidae</taxon>
        <taxon>Diaporthales</taxon>
        <taxon>Gnomoniaceae</taxon>
        <taxon>Gnomoniopsis</taxon>
    </lineage>
</organism>
<dbReference type="SUPFAM" id="SSF52440">
    <property type="entry name" value="PreATP-grasp domain"/>
    <property type="match status" value="1"/>
</dbReference>
<comment type="caution">
    <text evidence="10">The sequence shown here is derived from an EMBL/GenBank/DDBJ whole genome shotgun (WGS) entry which is preliminary data.</text>
</comment>
<dbReference type="Pfam" id="PF00289">
    <property type="entry name" value="Biotin_carb_N"/>
    <property type="match status" value="1"/>
</dbReference>
<dbReference type="SUPFAM" id="SSF51246">
    <property type="entry name" value="Rudiment single hybrid motif"/>
    <property type="match status" value="1"/>
</dbReference>
<evidence type="ECO:0000256" key="2">
    <source>
        <dbReference type="ARBA" id="ARBA00022598"/>
    </source>
</evidence>
<dbReference type="OrthoDB" id="196847at2759"/>
<evidence type="ECO:0000259" key="7">
    <source>
        <dbReference type="PROSITE" id="PS50968"/>
    </source>
</evidence>
<dbReference type="SMART" id="SM00878">
    <property type="entry name" value="Biotin_carb_C"/>
    <property type="match status" value="1"/>
</dbReference>
<dbReference type="SUPFAM" id="SSF51230">
    <property type="entry name" value="Single hybrid motif"/>
    <property type="match status" value="1"/>
</dbReference>
<evidence type="ECO:0000256" key="4">
    <source>
        <dbReference type="ARBA" id="ARBA00022840"/>
    </source>
</evidence>
<keyword evidence="3 6" id="KW-0547">Nucleotide-binding</keyword>
<proteinExistence type="predicted"/>
<dbReference type="InterPro" id="IPR005481">
    <property type="entry name" value="BC-like_N"/>
</dbReference>
<dbReference type="FunFam" id="3.30.1490.20:FF:000003">
    <property type="entry name" value="acetyl-CoA carboxylase isoform X1"/>
    <property type="match status" value="1"/>
</dbReference>
<dbReference type="InterPro" id="IPR011764">
    <property type="entry name" value="Biotin_carboxylation_dom"/>
</dbReference>
<evidence type="ECO:0000313" key="11">
    <source>
        <dbReference type="Proteomes" id="UP001140453"/>
    </source>
</evidence>
<evidence type="ECO:0000256" key="1">
    <source>
        <dbReference type="ARBA" id="ARBA00001953"/>
    </source>
</evidence>
<dbReference type="InterPro" id="IPR011054">
    <property type="entry name" value="Rudment_hybrid_motif"/>
</dbReference>
<dbReference type="EMBL" id="JAPEVB010000001">
    <property type="protein sequence ID" value="KAJ4396177.1"/>
    <property type="molecule type" value="Genomic_DNA"/>
</dbReference>
<dbReference type="InterPro" id="IPR016185">
    <property type="entry name" value="PreATP-grasp_dom_sf"/>
</dbReference>
<dbReference type="AlphaFoldDB" id="A0A9W8Z3X8"/>
<evidence type="ECO:0000256" key="5">
    <source>
        <dbReference type="ARBA" id="ARBA00023267"/>
    </source>
</evidence>
<dbReference type="Proteomes" id="UP001140453">
    <property type="component" value="Unassembled WGS sequence"/>
</dbReference>
<evidence type="ECO:0000313" key="10">
    <source>
        <dbReference type="EMBL" id="KAJ4396177.1"/>
    </source>
</evidence>
<dbReference type="InterPro" id="IPR011053">
    <property type="entry name" value="Single_hybrid_motif"/>
</dbReference>
<gene>
    <name evidence="10" type="ORF">N0V93_000396</name>
</gene>
<dbReference type="Gene3D" id="3.30.470.20">
    <property type="entry name" value="ATP-grasp fold, B domain"/>
    <property type="match status" value="1"/>
</dbReference>
<dbReference type="Pfam" id="PF00364">
    <property type="entry name" value="Biotin_lipoyl"/>
    <property type="match status" value="1"/>
</dbReference>
<dbReference type="Pfam" id="PF02785">
    <property type="entry name" value="Biotin_carb_C"/>
    <property type="match status" value="1"/>
</dbReference>
<keyword evidence="4 6" id="KW-0067">ATP-binding</keyword>
<feature type="domain" description="ATP-grasp" evidence="8">
    <location>
        <begin position="116"/>
        <end position="311"/>
    </location>
</feature>
<evidence type="ECO:0000256" key="6">
    <source>
        <dbReference type="PROSITE-ProRule" id="PRU00409"/>
    </source>
</evidence>
<dbReference type="GO" id="GO:0005524">
    <property type="term" value="F:ATP binding"/>
    <property type="evidence" value="ECO:0007669"/>
    <property type="project" value="UniProtKB-UniRule"/>
</dbReference>
<dbReference type="CDD" id="cd06850">
    <property type="entry name" value="biotinyl_domain"/>
    <property type="match status" value="1"/>
</dbReference>
<sequence>MTIPRVLVANRGEIAVRVLSSARELGLYTIALYTAEDEAHLSYAHEGLKLPSASSYTDVSLLVSLCREHHVSLVHPGYGFLSESAEFSEQLAAAGVTFIGPSSEILRQTGDKLSARKLAQVCGVPVLPALEKPVDNLENLRNFAKDVGLPVMIKAVDGGGGRGIRLVQHEKDLESNFRLATNESPSRQVFAEKAALRGFRHVEVQILGDGLGNVRHFWERECSIQRRFQKIIEIAPSTILDRAIISSVIDASVRMATAIKYCSLGTWEFLVSPESSTYYFMEINPRLQVEHTITETIYGIDLVRWQILTTLGKSIFDLDLDGFGSSDAKVPPPTSTAIQMRITAEDTHRNFALSIGRIRQVSLPGGNGVRVDTHLRPGVTISTEFDSLLAKLIVHGPDWETVVAKAGRALQDLVIIGVETNVSLLQHIVQSHAFQAHDFDIQWVEGQLGDILKTSEYYQHHANPAAFRDGTAGGSSLVRSSTPSSDHLIRKGDRYSIKFEGHGQARNFADSVMTVTNVLRNDFPTSLALRLSEANGHGSPGDEGYIVRVSKLSDTKQALDTGQRGRKTTSTDASTLICPMAGQLVEILVDDGDSVSEGDAVIIVRQMKMELEVRAHRSGTIHSLFDQEEGNDISAGSVICNIIPGEREKL</sequence>
<dbReference type="PANTHER" id="PTHR45007">
    <property type="entry name" value="CARBOXYLASE, PUTATIVE (AFU_ORTHOLOGUE AFUA_5G07570)-RELATED"/>
    <property type="match status" value="1"/>
</dbReference>
<feature type="domain" description="Biotin carboxylation" evidence="9">
    <location>
        <begin position="2"/>
        <end position="449"/>
    </location>
</feature>
<keyword evidence="5" id="KW-0092">Biotin</keyword>
<dbReference type="InterPro" id="IPR000089">
    <property type="entry name" value="Biotin_lipoyl"/>
</dbReference>
<evidence type="ECO:0000256" key="3">
    <source>
        <dbReference type="ARBA" id="ARBA00022741"/>
    </source>
</evidence>
<accession>A0A9W8Z3X8</accession>
<dbReference type="PROSITE" id="PS50979">
    <property type="entry name" value="BC"/>
    <property type="match status" value="1"/>
</dbReference>
<dbReference type="PROSITE" id="PS50968">
    <property type="entry name" value="BIOTINYL_LIPOYL"/>
    <property type="match status" value="1"/>
</dbReference>
<dbReference type="PROSITE" id="PS50975">
    <property type="entry name" value="ATP_GRASP"/>
    <property type="match status" value="1"/>
</dbReference>
<keyword evidence="11" id="KW-1185">Reference proteome</keyword>
<comment type="cofactor">
    <cofactor evidence="1">
        <name>biotin</name>
        <dbReference type="ChEBI" id="CHEBI:57586"/>
    </cofactor>
</comment>
<keyword evidence="2" id="KW-0436">Ligase</keyword>
<feature type="domain" description="Lipoyl-binding" evidence="7">
    <location>
        <begin position="567"/>
        <end position="643"/>
    </location>
</feature>